<dbReference type="RefSeq" id="WP_103686117.1">
    <property type="nucleotide sequence ID" value="NZ_PQGG01000045.1"/>
</dbReference>
<dbReference type="Proteomes" id="UP000237222">
    <property type="component" value="Unassembled WGS sequence"/>
</dbReference>
<feature type="transmembrane region" description="Helical" evidence="1">
    <location>
        <begin position="54"/>
        <end position="72"/>
    </location>
</feature>
<gene>
    <name evidence="2" type="ORF">C0068_19355</name>
</gene>
<feature type="transmembrane region" description="Helical" evidence="1">
    <location>
        <begin position="6"/>
        <end position="27"/>
    </location>
</feature>
<evidence type="ECO:0000313" key="3">
    <source>
        <dbReference type="Proteomes" id="UP000237222"/>
    </source>
</evidence>
<name>A0A2S4HAI4_9GAMM</name>
<sequence>MKFIGIAIVVIVVAVVAILVNGAIANVEDSSPGGFDNPDGKWSDAIRHPKRHQVIIWCLGGLTIAWLVYMWVSNANI</sequence>
<keyword evidence="1" id="KW-1133">Transmembrane helix</keyword>
<protein>
    <submittedName>
        <fullName evidence="2">Uncharacterized protein</fullName>
    </submittedName>
</protein>
<dbReference type="EMBL" id="PQGG01000045">
    <property type="protein sequence ID" value="POP50992.1"/>
    <property type="molecule type" value="Genomic_DNA"/>
</dbReference>
<reference evidence="2" key="1">
    <citation type="submission" date="2018-01" db="EMBL/GenBank/DDBJ databases">
        <authorList>
            <person name="Yu X.-D."/>
        </authorList>
    </citation>
    <scope>NUCLEOTIDE SEQUENCE</scope>
    <source>
        <strain evidence="2">ZX-21</strain>
    </source>
</reference>
<proteinExistence type="predicted"/>
<organism evidence="2 3">
    <name type="scientific">Zhongshania marina</name>
    <dbReference type="NCBI Taxonomy" id="2304603"/>
    <lineage>
        <taxon>Bacteria</taxon>
        <taxon>Pseudomonadati</taxon>
        <taxon>Pseudomonadota</taxon>
        <taxon>Gammaproteobacteria</taxon>
        <taxon>Cellvibrionales</taxon>
        <taxon>Spongiibacteraceae</taxon>
        <taxon>Zhongshania</taxon>
    </lineage>
</organism>
<keyword evidence="1" id="KW-0812">Transmembrane</keyword>
<accession>A0A2S4HAI4</accession>
<keyword evidence="1" id="KW-0472">Membrane</keyword>
<comment type="caution">
    <text evidence="2">The sequence shown here is derived from an EMBL/GenBank/DDBJ whole genome shotgun (WGS) entry which is preliminary data.</text>
</comment>
<evidence type="ECO:0000256" key="1">
    <source>
        <dbReference type="SAM" id="Phobius"/>
    </source>
</evidence>
<evidence type="ECO:0000313" key="2">
    <source>
        <dbReference type="EMBL" id="POP50992.1"/>
    </source>
</evidence>
<dbReference type="AlphaFoldDB" id="A0A2S4HAI4"/>